<feature type="compositionally biased region" description="Basic and acidic residues" evidence="2">
    <location>
        <begin position="536"/>
        <end position="551"/>
    </location>
</feature>
<protein>
    <submittedName>
        <fullName evidence="3">Uncharacterized protein</fullName>
    </submittedName>
</protein>
<proteinExistence type="predicted"/>
<organism evidence="3 4">
    <name type="scientific">Thamnocephalis sphaerospora</name>
    <dbReference type="NCBI Taxonomy" id="78915"/>
    <lineage>
        <taxon>Eukaryota</taxon>
        <taxon>Fungi</taxon>
        <taxon>Fungi incertae sedis</taxon>
        <taxon>Zoopagomycota</taxon>
        <taxon>Zoopagomycotina</taxon>
        <taxon>Zoopagomycetes</taxon>
        <taxon>Zoopagales</taxon>
        <taxon>Sigmoideomycetaceae</taxon>
        <taxon>Thamnocephalis</taxon>
    </lineage>
</organism>
<keyword evidence="4" id="KW-1185">Reference proteome</keyword>
<feature type="region of interest" description="Disordered" evidence="2">
    <location>
        <begin position="129"/>
        <end position="153"/>
    </location>
</feature>
<reference evidence="4" key="1">
    <citation type="journal article" date="2018" name="Nat. Microbiol.">
        <title>Leveraging single-cell genomics to expand the fungal tree of life.</title>
        <authorList>
            <person name="Ahrendt S.R."/>
            <person name="Quandt C.A."/>
            <person name="Ciobanu D."/>
            <person name="Clum A."/>
            <person name="Salamov A."/>
            <person name="Andreopoulos B."/>
            <person name="Cheng J.F."/>
            <person name="Woyke T."/>
            <person name="Pelin A."/>
            <person name="Henrissat B."/>
            <person name="Reynolds N.K."/>
            <person name="Benny G.L."/>
            <person name="Smith M.E."/>
            <person name="James T.Y."/>
            <person name="Grigoriev I.V."/>
        </authorList>
    </citation>
    <scope>NUCLEOTIDE SEQUENCE [LARGE SCALE GENOMIC DNA]</scope>
    <source>
        <strain evidence="4">RSA 1356</strain>
    </source>
</reference>
<feature type="compositionally biased region" description="Polar residues" evidence="2">
    <location>
        <begin position="9"/>
        <end position="28"/>
    </location>
</feature>
<name>A0A4V1IWC3_9FUNG</name>
<sequence length="551" mass="61095">MDFRRRALQSANAARATTAQNEDTPQTKLSRKELLSAWRDERCRGVLQPRGENNVPVSTRDGKAAVASLDAAPKMGTSKKRVTLAPSAIKPLAATPRRRTAAARRSSERVIKGRRQSILAEGKENSMLQPVFTPGKCTPARSSGPSQRDTSPGDYAVDLVVALRSQLAEKDAAAAALQRELDAAQEQIIQLEATLDRERTEQLQALRAAHAELERLQQPGYNAEDAASLPAEEPSTSPLKSDAEDADELEQRLADDMVPRAELTEAVFARELAEARLKEAEDGAQELEQYVSECASMIEELVEKQAALQIDIDAKSEHMDALMHRCMVAEFRITEVDELMRQRDEMATQLRALQTSIGDLIGENGQLRQQVGGTSEAPVEARLEQHDGNQGEDEQDDVCDMSIFMDDTAAGSVATASVQTQTDTRWRQVMDQITTLLEENRLLRVTIERDANTYREAVATLTKRNQDAEREWKEMMESDIKMRQETMECLAQKVKRCQELSSELKTTRAAAEAYQRRVMELEAGQLPSADESGSDADNHATKENADADSRT</sequence>
<keyword evidence="1" id="KW-0175">Coiled coil</keyword>
<dbReference type="Proteomes" id="UP000271241">
    <property type="component" value="Unassembled WGS sequence"/>
</dbReference>
<feature type="coiled-coil region" evidence="1">
    <location>
        <begin position="160"/>
        <end position="201"/>
    </location>
</feature>
<feature type="region of interest" description="Disordered" evidence="2">
    <location>
        <begin position="218"/>
        <end position="248"/>
    </location>
</feature>
<evidence type="ECO:0000313" key="3">
    <source>
        <dbReference type="EMBL" id="RKP07059.1"/>
    </source>
</evidence>
<feature type="region of interest" description="Disordered" evidence="2">
    <location>
        <begin position="1"/>
        <end position="30"/>
    </location>
</feature>
<dbReference type="AlphaFoldDB" id="A0A4V1IWC3"/>
<evidence type="ECO:0000256" key="2">
    <source>
        <dbReference type="SAM" id="MobiDB-lite"/>
    </source>
</evidence>
<gene>
    <name evidence="3" type="ORF">THASP1DRAFT_31127</name>
</gene>
<evidence type="ECO:0000256" key="1">
    <source>
        <dbReference type="SAM" id="Coils"/>
    </source>
</evidence>
<dbReference type="EMBL" id="KZ992773">
    <property type="protein sequence ID" value="RKP07059.1"/>
    <property type="molecule type" value="Genomic_DNA"/>
</dbReference>
<accession>A0A4V1IWC3</accession>
<feature type="compositionally biased region" description="Polar residues" evidence="2">
    <location>
        <begin position="140"/>
        <end position="150"/>
    </location>
</feature>
<dbReference type="OrthoDB" id="10375116at2759"/>
<feature type="region of interest" description="Disordered" evidence="2">
    <location>
        <begin position="521"/>
        <end position="551"/>
    </location>
</feature>
<evidence type="ECO:0000313" key="4">
    <source>
        <dbReference type="Proteomes" id="UP000271241"/>
    </source>
</evidence>